<name>A0A5M8PET9_9LECA</name>
<sequence>MSTLDYGSVSEPTTYTICTPAMGNFQLCSMQNGWFSSTWLMLGPHVIKPSWTGSIVFAELLDLEQDPTGELAGIVRSVMTHGPCGVHNPTAPCMVNGTGAGSATCSKQYPRPFTDETVMNADNISYTGDVKIDGRLPDLMPVQQDRKAIWQLFEYAMHEEQPLVINLSIHLPGQQIVYFDLDLSAAEVQDKMDRTFTTLMAFFDYNCNNTDGRNFLY</sequence>
<protein>
    <submittedName>
        <fullName evidence="1">Uncharacterized protein</fullName>
    </submittedName>
</protein>
<dbReference type="Proteomes" id="UP000324767">
    <property type="component" value="Unassembled WGS sequence"/>
</dbReference>
<dbReference type="EMBL" id="VXIT01000019">
    <property type="protein sequence ID" value="KAA6407222.1"/>
    <property type="molecule type" value="Genomic_DNA"/>
</dbReference>
<reference evidence="1 2" key="1">
    <citation type="submission" date="2019-09" db="EMBL/GenBank/DDBJ databases">
        <title>The hologenome of the rock-dwelling lichen Lasallia pustulata.</title>
        <authorList>
            <person name="Greshake Tzovaras B."/>
            <person name="Segers F."/>
            <person name="Bicker A."/>
            <person name="Dal Grande F."/>
            <person name="Otte J."/>
            <person name="Hankeln T."/>
            <person name="Schmitt I."/>
            <person name="Ebersberger I."/>
        </authorList>
    </citation>
    <scope>NUCLEOTIDE SEQUENCE [LARGE SCALE GENOMIC DNA]</scope>
    <source>
        <strain evidence="1">A1-1</strain>
    </source>
</reference>
<comment type="caution">
    <text evidence="1">The sequence shown here is derived from an EMBL/GenBank/DDBJ whole genome shotgun (WGS) entry which is preliminary data.</text>
</comment>
<organism evidence="1 2">
    <name type="scientific">Lasallia pustulata</name>
    <dbReference type="NCBI Taxonomy" id="136370"/>
    <lineage>
        <taxon>Eukaryota</taxon>
        <taxon>Fungi</taxon>
        <taxon>Dikarya</taxon>
        <taxon>Ascomycota</taxon>
        <taxon>Pezizomycotina</taxon>
        <taxon>Lecanoromycetes</taxon>
        <taxon>OSLEUM clade</taxon>
        <taxon>Umbilicariomycetidae</taxon>
        <taxon>Umbilicariales</taxon>
        <taxon>Umbilicariaceae</taxon>
        <taxon>Lasallia</taxon>
    </lineage>
</organism>
<accession>A0A5M8PET9</accession>
<dbReference type="AlphaFoldDB" id="A0A5M8PET9"/>
<proteinExistence type="predicted"/>
<dbReference type="OrthoDB" id="3366231at2759"/>
<gene>
    <name evidence="1" type="ORF">FRX48_09024</name>
</gene>
<evidence type="ECO:0000313" key="2">
    <source>
        <dbReference type="Proteomes" id="UP000324767"/>
    </source>
</evidence>
<evidence type="ECO:0000313" key="1">
    <source>
        <dbReference type="EMBL" id="KAA6407222.1"/>
    </source>
</evidence>